<organism evidence="1 2">
    <name type="scientific">Chlorobium limicola (strain DSM 245 / NBRC 103803 / 6330)</name>
    <dbReference type="NCBI Taxonomy" id="290315"/>
    <lineage>
        <taxon>Bacteria</taxon>
        <taxon>Pseudomonadati</taxon>
        <taxon>Chlorobiota</taxon>
        <taxon>Chlorobiia</taxon>
        <taxon>Chlorobiales</taxon>
        <taxon>Chlorobiaceae</taxon>
        <taxon>Chlorobium/Pelodictyon group</taxon>
        <taxon>Chlorobium</taxon>
    </lineage>
</organism>
<dbReference type="Proteomes" id="UP000008841">
    <property type="component" value="Chromosome"/>
</dbReference>
<evidence type="ECO:0000313" key="2">
    <source>
        <dbReference type="Proteomes" id="UP000008841"/>
    </source>
</evidence>
<dbReference type="AlphaFoldDB" id="B3ED24"/>
<dbReference type="EMBL" id="CP001097">
    <property type="protein sequence ID" value="ACD90449.1"/>
    <property type="molecule type" value="Genomic_DNA"/>
</dbReference>
<sequence>MTMPAEQREPMDLLDEIYSLGFWMTDSLKKTNELVYRTFQKLDSSASEIKVFKTFRNVYYELFALDDVTCREKASCFPDENLLVLLRQQETDRKLSVLFSEICGLKHREISMIIGKPLDTIRLLLSSGRKSIVDGLLVILACVEPALIC</sequence>
<protein>
    <submittedName>
        <fullName evidence="1">RNA polymerase, sigma-24 subunit, ECF subfamily</fullName>
    </submittedName>
</protein>
<dbReference type="HOGENOM" id="CLU_1794654_0_0_10"/>
<reference evidence="1 2" key="1">
    <citation type="submission" date="2008-05" db="EMBL/GenBank/DDBJ databases">
        <title>Complete sequence of Chlorobium limicola DSM 245.</title>
        <authorList>
            <consortium name="US DOE Joint Genome Institute"/>
            <person name="Lucas S."/>
            <person name="Copeland A."/>
            <person name="Lapidus A."/>
            <person name="Glavina del Rio T."/>
            <person name="Dalin E."/>
            <person name="Tice H."/>
            <person name="Bruce D."/>
            <person name="Goodwin L."/>
            <person name="Pitluck S."/>
            <person name="Schmutz J."/>
            <person name="Larimer F."/>
            <person name="Land M."/>
            <person name="Hauser L."/>
            <person name="Kyrpides N."/>
            <person name="Ovchinnikova G."/>
            <person name="Zhao F."/>
            <person name="Li T."/>
            <person name="Liu Z."/>
            <person name="Overmann J."/>
            <person name="Bryant D.A."/>
            <person name="Richardson P."/>
        </authorList>
    </citation>
    <scope>NUCLEOTIDE SEQUENCE [LARGE SCALE GENOMIC DNA]</scope>
    <source>
        <strain evidence="2">DSM 245 / NBRC 103803 / 6330</strain>
    </source>
</reference>
<dbReference type="KEGG" id="cli:Clim_1389"/>
<proteinExistence type="predicted"/>
<dbReference type="eggNOG" id="COG1595">
    <property type="taxonomic scope" value="Bacteria"/>
</dbReference>
<accession>B3ED24</accession>
<dbReference type="STRING" id="290315.Clim_1389"/>
<gene>
    <name evidence="1" type="ordered locus">Clim_1389</name>
</gene>
<name>B3ED24_CHLL2</name>
<evidence type="ECO:0000313" key="1">
    <source>
        <dbReference type="EMBL" id="ACD90449.1"/>
    </source>
</evidence>